<comment type="subcellular location">
    <subcellularLocation>
        <location evidence="1">Membrane</location>
        <topology evidence="1">Multi-pass membrane protein</topology>
    </subcellularLocation>
</comment>
<keyword evidence="3 6" id="KW-0812">Transmembrane</keyword>
<evidence type="ECO:0000256" key="6">
    <source>
        <dbReference type="SAM" id="Phobius"/>
    </source>
</evidence>
<feature type="transmembrane region" description="Helical" evidence="6">
    <location>
        <begin position="32"/>
        <end position="53"/>
    </location>
</feature>
<dbReference type="KEGG" id="apal:BN85411030"/>
<dbReference type="OrthoDB" id="9787939at2"/>
<evidence type="ECO:0000256" key="1">
    <source>
        <dbReference type="ARBA" id="ARBA00004141"/>
    </source>
</evidence>
<dbReference type="InterPro" id="IPR047623">
    <property type="entry name" value="SatP"/>
</dbReference>
<evidence type="ECO:0000256" key="2">
    <source>
        <dbReference type="ARBA" id="ARBA00005587"/>
    </source>
</evidence>
<dbReference type="PANTHER" id="PTHR30178">
    <property type="entry name" value="INNER MEMBRANE PROTEIN YAAH"/>
    <property type="match status" value="1"/>
</dbReference>
<keyword evidence="5 6" id="KW-0472">Membrane</keyword>
<proteinExistence type="inferred from homology"/>
<dbReference type="GO" id="GO:0071422">
    <property type="term" value="P:succinate transmembrane transport"/>
    <property type="evidence" value="ECO:0007669"/>
    <property type="project" value="TreeGrafter"/>
</dbReference>
<feature type="transmembrane region" description="Helical" evidence="6">
    <location>
        <begin position="65"/>
        <end position="86"/>
    </location>
</feature>
<sequence length="183" mass="19968">MSTTQKVSNPAPLGLMGFGMTTVLLNLHNSGIMQLSMVIVAMGITLGGLAQIIAGIMEFKEKNTFGATAFTAYGFFWLSLVIIWIFNKQGFEVDKVSMGFYLLLWALFTLVMFIGTLKHNRTSQIVFGSLMVLFLGLSLGDFTNVKVITIISGFIGIFCGLAAMYNAGAQIINQEFNKTVLPL</sequence>
<keyword evidence="8" id="KW-1185">Reference proteome</keyword>
<evidence type="ECO:0000313" key="8">
    <source>
        <dbReference type="Proteomes" id="UP000032740"/>
    </source>
</evidence>
<dbReference type="InterPro" id="IPR000791">
    <property type="entry name" value="Gpr1/Fun34/SatP-like"/>
</dbReference>
<dbReference type="AlphaFoldDB" id="U4KQJ3"/>
<dbReference type="PROSITE" id="PS01114">
    <property type="entry name" value="GPR1_FUN34_YAAH"/>
    <property type="match status" value="1"/>
</dbReference>
<dbReference type="STRING" id="1318466.BN85411030"/>
<accession>U4KQJ3</accession>
<evidence type="ECO:0000313" key="7">
    <source>
        <dbReference type="EMBL" id="CCV64680.1"/>
    </source>
</evidence>
<dbReference type="GO" id="GO:0005886">
    <property type="term" value="C:plasma membrane"/>
    <property type="evidence" value="ECO:0007669"/>
    <property type="project" value="TreeGrafter"/>
</dbReference>
<protein>
    <submittedName>
        <fullName evidence="7">GPR1/FUN34/yaaH family protein</fullName>
    </submittedName>
</protein>
<dbReference type="GO" id="GO:0015360">
    <property type="term" value="F:acetate:proton symporter activity"/>
    <property type="evidence" value="ECO:0007669"/>
    <property type="project" value="TreeGrafter"/>
</dbReference>
<feature type="transmembrane region" description="Helical" evidence="6">
    <location>
        <begin position="148"/>
        <end position="168"/>
    </location>
</feature>
<comment type="similarity">
    <text evidence="2">Belongs to the acetate uptake transporter (AceTr) (TC 2.A.96) family.</text>
</comment>
<feature type="transmembrane region" description="Helical" evidence="6">
    <location>
        <begin position="124"/>
        <end position="142"/>
    </location>
</feature>
<evidence type="ECO:0000256" key="3">
    <source>
        <dbReference type="ARBA" id="ARBA00022692"/>
    </source>
</evidence>
<dbReference type="PANTHER" id="PTHR30178:SF3">
    <property type="entry name" value="SUCCINATE-ACETATE_PROTON SYMPORTER SATP"/>
    <property type="match status" value="1"/>
</dbReference>
<dbReference type="NCBIfam" id="NF038013">
    <property type="entry name" value="AceTr_1"/>
    <property type="match status" value="1"/>
</dbReference>
<feature type="transmembrane region" description="Helical" evidence="6">
    <location>
        <begin position="98"/>
        <end position="117"/>
    </location>
</feature>
<evidence type="ECO:0000256" key="4">
    <source>
        <dbReference type="ARBA" id="ARBA00022989"/>
    </source>
</evidence>
<name>U4KQJ3_ALTPJ</name>
<dbReference type="RefSeq" id="WP_030003567.1">
    <property type="nucleotide sequence ID" value="NC_022538.1"/>
</dbReference>
<gene>
    <name evidence="7" type="ORF">BN85411030</name>
</gene>
<dbReference type="HOGENOM" id="CLU_051062_3_0_14"/>
<dbReference type="Proteomes" id="UP000032740">
    <property type="component" value="Chromosome"/>
</dbReference>
<organism evidence="7 8">
    <name type="scientific">Alteracholeplasma palmae (strain ATCC 49389 / J233)</name>
    <name type="common">Acholeplasma palmae</name>
    <dbReference type="NCBI Taxonomy" id="1318466"/>
    <lineage>
        <taxon>Bacteria</taxon>
        <taxon>Bacillati</taxon>
        <taxon>Mycoplasmatota</taxon>
        <taxon>Mollicutes</taxon>
        <taxon>Acholeplasmatales</taxon>
        <taxon>Acholeplasmataceae</taxon>
        <taxon>Acholeplasma</taxon>
    </lineage>
</organism>
<reference evidence="7 8" key="1">
    <citation type="journal article" date="2013" name="J. Mol. Microbiol. Biotechnol.">
        <title>Analysis of the Complete Genomes of Acholeplasma brassicae , A. palmae and A. laidlawii and Their Comparison to the Obligate Parasites from ' Candidatus Phytoplasma'.</title>
        <authorList>
            <person name="Kube M."/>
            <person name="Siewert C."/>
            <person name="Migdoll A.M."/>
            <person name="Duduk B."/>
            <person name="Holz S."/>
            <person name="Rabus R."/>
            <person name="Seemuller E."/>
            <person name="Mitrovic J."/>
            <person name="Muller I."/>
            <person name="Buttner C."/>
            <person name="Reinhardt R."/>
        </authorList>
    </citation>
    <scope>NUCLEOTIDE SEQUENCE [LARGE SCALE GENOMIC DNA]</scope>
    <source>
        <strain evidence="7 8">J233</strain>
    </source>
</reference>
<dbReference type="Pfam" id="PF01184">
    <property type="entry name" value="Gpr1_Fun34_YaaH"/>
    <property type="match status" value="1"/>
</dbReference>
<evidence type="ECO:0000256" key="5">
    <source>
        <dbReference type="ARBA" id="ARBA00023136"/>
    </source>
</evidence>
<keyword evidence="4 6" id="KW-1133">Transmembrane helix</keyword>
<dbReference type="EMBL" id="FO681347">
    <property type="protein sequence ID" value="CCV64680.1"/>
    <property type="molecule type" value="Genomic_DNA"/>
</dbReference>
<dbReference type="InterPro" id="IPR047622">
    <property type="entry name" value="GPR1_FUN34_YAAH"/>
</dbReference>